<feature type="transmembrane region" description="Helical" evidence="1">
    <location>
        <begin position="46"/>
        <end position="65"/>
    </location>
</feature>
<gene>
    <name evidence="2" type="ORF">BU26DRAFT_516622</name>
</gene>
<reference evidence="2" key="1">
    <citation type="journal article" date="2020" name="Stud. Mycol.">
        <title>101 Dothideomycetes genomes: a test case for predicting lifestyles and emergence of pathogens.</title>
        <authorList>
            <person name="Haridas S."/>
            <person name="Albert R."/>
            <person name="Binder M."/>
            <person name="Bloem J."/>
            <person name="Labutti K."/>
            <person name="Salamov A."/>
            <person name="Andreopoulos B."/>
            <person name="Baker S."/>
            <person name="Barry K."/>
            <person name="Bills G."/>
            <person name="Bluhm B."/>
            <person name="Cannon C."/>
            <person name="Castanera R."/>
            <person name="Culley D."/>
            <person name="Daum C."/>
            <person name="Ezra D."/>
            <person name="Gonzalez J."/>
            <person name="Henrissat B."/>
            <person name="Kuo A."/>
            <person name="Liang C."/>
            <person name="Lipzen A."/>
            <person name="Lutzoni F."/>
            <person name="Magnuson J."/>
            <person name="Mondo S."/>
            <person name="Nolan M."/>
            <person name="Ohm R."/>
            <person name="Pangilinan J."/>
            <person name="Park H.-J."/>
            <person name="Ramirez L."/>
            <person name="Alfaro M."/>
            <person name="Sun H."/>
            <person name="Tritt A."/>
            <person name="Yoshinaga Y."/>
            <person name="Zwiers L.-H."/>
            <person name="Turgeon B."/>
            <person name="Goodwin S."/>
            <person name="Spatafora J."/>
            <person name="Crous P."/>
            <person name="Grigoriev I."/>
        </authorList>
    </citation>
    <scope>NUCLEOTIDE SEQUENCE</scope>
    <source>
        <strain evidence="2">CBS 122368</strain>
    </source>
</reference>
<keyword evidence="1" id="KW-0472">Membrane</keyword>
<evidence type="ECO:0000313" key="2">
    <source>
        <dbReference type="EMBL" id="KAF2251880.1"/>
    </source>
</evidence>
<dbReference type="EMBL" id="ML987192">
    <property type="protein sequence ID" value="KAF2251880.1"/>
    <property type="molecule type" value="Genomic_DNA"/>
</dbReference>
<sequence>MSSAPASAFTFGTDSLVSVGSKRYLASSCQCTTSSPFHFCPDARRFVFQVPFLAISFVYASLLSLKCCSTTRLNDAIFRIRGISETPQARILTDPRFVIGIPEGTTVVQK</sequence>
<dbReference type="RefSeq" id="XP_033686884.1">
    <property type="nucleotide sequence ID" value="XM_033828371.1"/>
</dbReference>
<name>A0A6A6IQM8_9PLEO</name>
<accession>A0A6A6IQM8</accession>
<dbReference type="GeneID" id="54581701"/>
<proteinExistence type="predicted"/>
<keyword evidence="3" id="KW-1185">Reference proteome</keyword>
<keyword evidence="1" id="KW-1133">Transmembrane helix</keyword>
<organism evidence="2 3">
    <name type="scientific">Trematosphaeria pertusa</name>
    <dbReference type="NCBI Taxonomy" id="390896"/>
    <lineage>
        <taxon>Eukaryota</taxon>
        <taxon>Fungi</taxon>
        <taxon>Dikarya</taxon>
        <taxon>Ascomycota</taxon>
        <taxon>Pezizomycotina</taxon>
        <taxon>Dothideomycetes</taxon>
        <taxon>Pleosporomycetidae</taxon>
        <taxon>Pleosporales</taxon>
        <taxon>Massarineae</taxon>
        <taxon>Trematosphaeriaceae</taxon>
        <taxon>Trematosphaeria</taxon>
    </lineage>
</organism>
<dbReference type="AlphaFoldDB" id="A0A6A6IQM8"/>
<evidence type="ECO:0000313" key="3">
    <source>
        <dbReference type="Proteomes" id="UP000800094"/>
    </source>
</evidence>
<dbReference type="Proteomes" id="UP000800094">
    <property type="component" value="Unassembled WGS sequence"/>
</dbReference>
<evidence type="ECO:0000256" key="1">
    <source>
        <dbReference type="SAM" id="Phobius"/>
    </source>
</evidence>
<protein>
    <submittedName>
        <fullName evidence="2">Uncharacterized protein</fullName>
    </submittedName>
</protein>
<keyword evidence="1" id="KW-0812">Transmembrane</keyword>